<reference evidence="2 3" key="2">
    <citation type="journal article" date="2023" name="Mol. Biol. Evol.">
        <title>Genomics of Secondarily Temperate Adaptation in the Only Non-Antarctic Icefish.</title>
        <authorList>
            <person name="Rivera-Colon A.G."/>
            <person name="Rayamajhi N."/>
            <person name="Minhas B.F."/>
            <person name="Madrigal G."/>
            <person name="Bilyk K.T."/>
            <person name="Yoon V."/>
            <person name="Hune M."/>
            <person name="Gregory S."/>
            <person name="Cheng C.H.C."/>
            <person name="Catchen J.M."/>
        </authorList>
    </citation>
    <scope>NUCLEOTIDE SEQUENCE [LARGE SCALE GENOMIC DNA]</scope>
    <source>
        <strain evidence="2">JMC-PN-2008</strain>
    </source>
</reference>
<proteinExistence type="predicted"/>
<protein>
    <submittedName>
        <fullName evidence="2">Uncharacterized protein</fullName>
    </submittedName>
</protein>
<name>A0AAN7XD06_ELEMC</name>
<evidence type="ECO:0000256" key="1">
    <source>
        <dbReference type="SAM" id="MobiDB-lite"/>
    </source>
</evidence>
<sequence length="45" mass="5361">MQQEGLSEWEAQFTFKYDYIGKLLKPGEEPTEYTDDEEVKDKKTD</sequence>
<feature type="compositionally biased region" description="Acidic residues" evidence="1">
    <location>
        <begin position="29"/>
        <end position="38"/>
    </location>
</feature>
<dbReference type="AlphaFoldDB" id="A0AAN7XD06"/>
<keyword evidence="3" id="KW-1185">Reference proteome</keyword>
<reference evidence="2 3" key="1">
    <citation type="journal article" date="2023" name="Genes (Basel)">
        <title>Chromosome-Level Genome Assembly and Circadian Gene Repertoire of the Patagonia Blennie Eleginops maclovinus-The Closest Ancestral Proxy of Antarctic Cryonotothenioids.</title>
        <authorList>
            <person name="Cheng C.C."/>
            <person name="Rivera-Colon A.G."/>
            <person name="Minhas B.F."/>
            <person name="Wilson L."/>
            <person name="Rayamajhi N."/>
            <person name="Vargas-Chacoff L."/>
            <person name="Catchen J.M."/>
        </authorList>
    </citation>
    <scope>NUCLEOTIDE SEQUENCE [LARGE SCALE GENOMIC DNA]</scope>
    <source>
        <strain evidence="2">JMC-PN-2008</strain>
    </source>
</reference>
<evidence type="ECO:0000313" key="3">
    <source>
        <dbReference type="Proteomes" id="UP001346869"/>
    </source>
</evidence>
<comment type="caution">
    <text evidence="2">The sequence shown here is derived from an EMBL/GenBank/DDBJ whole genome shotgun (WGS) entry which is preliminary data.</text>
</comment>
<dbReference type="EMBL" id="JAUZQC010000015">
    <property type="protein sequence ID" value="KAK5858324.1"/>
    <property type="molecule type" value="Genomic_DNA"/>
</dbReference>
<accession>A0AAN7XD06</accession>
<gene>
    <name evidence="2" type="ORF">PBY51_002472</name>
</gene>
<feature type="region of interest" description="Disordered" evidence="1">
    <location>
        <begin position="26"/>
        <end position="45"/>
    </location>
</feature>
<evidence type="ECO:0000313" key="2">
    <source>
        <dbReference type="EMBL" id="KAK5858324.1"/>
    </source>
</evidence>
<dbReference type="Proteomes" id="UP001346869">
    <property type="component" value="Unassembled WGS sequence"/>
</dbReference>
<organism evidence="2 3">
    <name type="scientific">Eleginops maclovinus</name>
    <name type="common">Patagonian blennie</name>
    <name type="synonym">Eleginus maclovinus</name>
    <dbReference type="NCBI Taxonomy" id="56733"/>
    <lineage>
        <taxon>Eukaryota</taxon>
        <taxon>Metazoa</taxon>
        <taxon>Chordata</taxon>
        <taxon>Craniata</taxon>
        <taxon>Vertebrata</taxon>
        <taxon>Euteleostomi</taxon>
        <taxon>Actinopterygii</taxon>
        <taxon>Neopterygii</taxon>
        <taxon>Teleostei</taxon>
        <taxon>Neoteleostei</taxon>
        <taxon>Acanthomorphata</taxon>
        <taxon>Eupercaria</taxon>
        <taxon>Perciformes</taxon>
        <taxon>Notothenioidei</taxon>
        <taxon>Eleginopidae</taxon>
        <taxon>Eleginops</taxon>
    </lineage>
</organism>